<accession>A0ABQ8HYL5</accession>
<keyword evidence="2" id="KW-0732">Signal</keyword>
<reference evidence="4 5" key="1">
    <citation type="submission" date="2021-02" db="EMBL/GenBank/DDBJ databases">
        <title>Plant Genome Project.</title>
        <authorList>
            <person name="Zhang R.-G."/>
        </authorList>
    </citation>
    <scope>NUCLEOTIDE SEQUENCE [LARGE SCALE GENOMIC DNA]</scope>
    <source>
        <tissue evidence="4">Leaves</tissue>
    </source>
</reference>
<dbReference type="EMBL" id="JAFEMO010000006">
    <property type="protein sequence ID" value="KAH7569449.1"/>
    <property type="molecule type" value="Genomic_DNA"/>
</dbReference>
<dbReference type="PANTHER" id="PTHR33227:SF21">
    <property type="entry name" value="F12F1.21 PROTEIN"/>
    <property type="match status" value="1"/>
</dbReference>
<name>A0ABQ8HYL5_9ROSI</name>
<proteinExistence type="inferred from homology"/>
<evidence type="ECO:0000256" key="1">
    <source>
        <dbReference type="ARBA" id="ARBA00006010"/>
    </source>
</evidence>
<dbReference type="InterPro" id="IPR006969">
    <property type="entry name" value="Stig-like"/>
</dbReference>
<evidence type="ECO:0000256" key="3">
    <source>
        <dbReference type="SAM" id="MobiDB-lite"/>
    </source>
</evidence>
<gene>
    <name evidence="4" type="ORF">JRO89_XS06G0164600</name>
</gene>
<evidence type="ECO:0008006" key="6">
    <source>
        <dbReference type="Google" id="ProtNLM"/>
    </source>
</evidence>
<protein>
    <recommendedName>
        <fullName evidence="6">Stigma-specific STIG1-like protein 1</fullName>
    </recommendedName>
</protein>
<dbReference type="Pfam" id="PF04885">
    <property type="entry name" value="Stig1"/>
    <property type="match status" value="2"/>
</dbReference>
<evidence type="ECO:0000313" key="4">
    <source>
        <dbReference type="EMBL" id="KAH7569449.1"/>
    </source>
</evidence>
<sequence length="255" mass="27525">MALAISVYSNEIPLPESEEGYSSNNVLRGKGRFLADNLRQGSTVTASCDKYPRVCRAKGTSGPDCCNKQCVDVSNDKLNCGKCGRKCNYTQMCCQGKCVNTSVNKKHCGRCNNSCNKGTMLVLAATALISAATPPSSDDHDDDRDDSTTTSRRGASRFLASAPRTRVNVMTCNTYPRVCRAKGSPGPDCCKKKCVNVHTDRLNCGKCGRKCKYSEICCKGECVNPRSNNKHCGGCNNKCKKAAGSYCVYGMCSYA</sequence>
<dbReference type="PANTHER" id="PTHR33227">
    <property type="entry name" value="STIGMA-SPECIFIC STIG1-LIKE PROTEIN 3"/>
    <property type="match status" value="1"/>
</dbReference>
<evidence type="ECO:0000313" key="5">
    <source>
        <dbReference type="Proteomes" id="UP000827721"/>
    </source>
</evidence>
<comment type="caution">
    <text evidence="4">The sequence shown here is derived from an EMBL/GenBank/DDBJ whole genome shotgun (WGS) entry which is preliminary data.</text>
</comment>
<feature type="region of interest" description="Disordered" evidence="3">
    <location>
        <begin position="132"/>
        <end position="160"/>
    </location>
</feature>
<organism evidence="4 5">
    <name type="scientific">Xanthoceras sorbifolium</name>
    <dbReference type="NCBI Taxonomy" id="99658"/>
    <lineage>
        <taxon>Eukaryota</taxon>
        <taxon>Viridiplantae</taxon>
        <taxon>Streptophyta</taxon>
        <taxon>Embryophyta</taxon>
        <taxon>Tracheophyta</taxon>
        <taxon>Spermatophyta</taxon>
        <taxon>Magnoliopsida</taxon>
        <taxon>eudicotyledons</taxon>
        <taxon>Gunneridae</taxon>
        <taxon>Pentapetalae</taxon>
        <taxon>rosids</taxon>
        <taxon>malvids</taxon>
        <taxon>Sapindales</taxon>
        <taxon>Sapindaceae</taxon>
        <taxon>Xanthoceroideae</taxon>
        <taxon>Xanthoceras</taxon>
    </lineage>
</organism>
<keyword evidence="5" id="KW-1185">Reference proteome</keyword>
<evidence type="ECO:0000256" key="2">
    <source>
        <dbReference type="ARBA" id="ARBA00022729"/>
    </source>
</evidence>
<dbReference type="Proteomes" id="UP000827721">
    <property type="component" value="Unassembled WGS sequence"/>
</dbReference>
<comment type="similarity">
    <text evidence="1">Belongs to the STIG1 family.</text>
</comment>